<organism evidence="1 2">
    <name type="scientific">Nephila pilipes</name>
    <name type="common">Giant wood spider</name>
    <name type="synonym">Nephila maculata</name>
    <dbReference type="NCBI Taxonomy" id="299642"/>
    <lineage>
        <taxon>Eukaryota</taxon>
        <taxon>Metazoa</taxon>
        <taxon>Ecdysozoa</taxon>
        <taxon>Arthropoda</taxon>
        <taxon>Chelicerata</taxon>
        <taxon>Arachnida</taxon>
        <taxon>Araneae</taxon>
        <taxon>Araneomorphae</taxon>
        <taxon>Entelegynae</taxon>
        <taxon>Araneoidea</taxon>
        <taxon>Nephilidae</taxon>
        <taxon>Nephila</taxon>
    </lineage>
</organism>
<protein>
    <submittedName>
        <fullName evidence="1">Uncharacterized protein</fullName>
    </submittedName>
</protein>
<gene>
    <name evidence="1" type="ORF">NPIL_195781</name>
</gene>
<evidence type="ECO:0000313" key="1">
    <source>
        <dbReference type="EMBL" id="GFT14217.1"/>
    </source>
</evidence>
<comment type="caution">
    <text evidence="1">The sequence shown here is derived from an EMBL/GenBank/DDBJ whole genome shotgun (WGS) entry which is preliminary data.</text>
</comment>
<reference evidence="1" key="1">
    <citation type="submission" date="2020-08" db="EMBL/GenBank/DDBJ databases">
        <title>Multicomponent nature underlies the extraordinary mechanical properties of spider dragline silk.</title>
        <authorList>
            <person name="Kono N."/>
            <person name="Nakamura H."/>
            <person name="Mori M."/>
            <person name="Yoshida Y."/>
            <person name="Ohtoshi R."/>
            <person name="Malay A.D."/>
            <person name="Moran D.A.P."/>
            <person name="Tomita M."/>
            <person name="Numata K."/>
            <person name="Arakawa K."/>
        </authorList>
    </citation>
    <scope>NUCLEOTIDE SEQUENCE</scope>
</reference>
<keyword evidence="2" id="KW-1185">Reference proteome</keyword>
<accession>A0A8X6NH83</accession>
<proteinExistence type="predicted"/>
<name>A0A8X6NH83_NEPPI</name>
<dbReference type="AlphaFoldDB" id="A0A8X6NH83"/>
<evidence type="ECO:0000313" key="2">
    <source>
        <dbReference type="Proteomes" id="UP000887013"/>
    </source>
</evidence>
<dbReference type="Proteomes" id="UP000887013">
    <property type="component" value="Unassembled WGS sequence"/>
</dbReference>
<sequence length="108" mass="11884">MFSFLPAVQADPYSTCTVSKPEEEHREVPSNTTFRVMVSSKVFWNLAIARDFHLSKLILTGVGFNLLGACHAGSFDGFDTEPSNKMKNDGLFCDGSIRLQLLGIQIGL</sequence>
<dbReference type="EMBL" id="BMAW01104423">
    <property type="protein sequence ID" value="GFT14217.1"/>
    <property type="molecule type" value="Genomic_DNA"/>
</dbReference>